<dbReference type="InterPro" id="IPR008966">
    <property type="entry name" value="Adhesion_dom_sf"/>
</dbReference>
<keyword evidence="3 5" id="KW-0732">Signal</keyword>
<keyword evidence="4" id="KW-0281">Fimbrium</keyword>
<evidence type="ECO:0000256" key="2">
    <source>
        <dbReference type="ARBA" id="ARBA00006671"/>
    </source>
</evidence>
<dbReference type="GO" id="GO:0043709">
    <property type="term" value="P:cell adhesion involved in single-species biofilm formation"/>
    <property type="evidence" value="ECO:0007669"/>
    <property type="project" value="TreeGrafter"/>
</dbReference>
<protein>
    <submittedName>
        <fullName evidence="7">Long polar fimbrial protein LpfA</fullName>
    </submittedName>
</protein>
<proteinExistence type="inferred from homology"/>
<dbReference type="Proteomes" id="UP000868349">
    <property type="component" value="Unassembled WGS sequence"/>
</dbReference>
<dbReference type="InterPro" id="IPR036937">
    <property type="entry name" value="Adhesion_dom_fimbrial_sf"/>
</dbReference>
<sequence>MEFFMKKVVFALTALALTSGTVFAAESGDGTVKFTGEIVDSPCVLSVDSQNQEVVLGQVQKSVFAAVGDKSPAKPFEIKLEDCDTTTMKKANVSFTGVGDADKSDLISVSTEAGAAKGVGIGIYDNSNTLVALNGGKASVDLKTGQTVLYFTANYVSTLVTVTTGYGNAQVDFNLSYE</sequence>
<dbReference type="SUPFAM" id="SSF49401">
    <property type="entry name" value="Bacterial adhesins"/>
    <property type="match status" value="1"/>
</dbReference>
<feature type="chain" id="PRO_5012300856" evidence="5">
    <location>
        <begin position="25"/>
        <end position="178"/>
    </location>
</feature>
<reference evidence="7" key="1">
    <citation type="submission" date="2017-02" db="EMBL/GenBank/DDBJ databases">
        <title>Shigella draft genomes.</title>
        <authorList>
            <person name="Weis A.M."/>
            <person name="Weimer B.C."/>
            <person name="Gilpin B."/>
        </authorList>
    </citation>
    <scope>NUCLEOTIDE SEQUENCE [LARGE SCALE GENOMIC DNA]</scope>
    <source>
        <strain evidence="7">BCW_4868</strain>
    </source>
</reference>
<organism evidence="7">
    <name type="scientific">Shigella boydii</name>
    <dbReference type="NCBI Taxonomy" id="621"/>
    <lineage>
        <taxon>Bacteria</taxon>
        <taxon>Pseudomonadati</taxon>
        <taxon>Pseudomonadota</taxon>
        <taxon>Gammaproteobacteria</taxon>
        <taxon>Enterobacterales</taxon>
        <taxon>Enterobacteriaceae</taxon>
        <taxon>Shigella</taxon>
    </lineage>
</organism>
<evidence type="ECO:0000313" key="7">
    <source>
        <dbReference type="EMBL" id="OOO77052.1"/>
    </source>
</evidence>
<dbReference type="InterPro" id="IPR050263">
    <property type="entry name" value="Bact_Fimbrial_Adh_Pro"/>
</dbReference>
<accession>A0A1S9J2D3</accession>
<comment type="similarity">
    <text evidence="2">Belongs to the fimbrial protein family.</text>
</comment>
<dbReference type="PANTHER" id="PTHR33420:SF12">
    <property type="entry name" value="FIMBRIN-LIKE PROTEIN FIMI-RELATED"/>
    <property type="match status" value="1"/>
</dbReference>
<name>A0A1S9J2D3_SHIBO</name>
<evidence type="ECO:0000256" key="3">
    <source>
        <dbReference type="ARBA" id="ARBA00022729"/>
    </source>
</evidence>
<dbReference type="AlphaFoldDB" id="A0A1S9J2D3"/>
<evidence type="ECO:0000256" key="5">
    <source>
        <dbReference type="SAM" id="SignalP"/>
    </source>
</evidence>
<evidence type="ECO:0000256" key="4">
    <source>
        <dbReference type="ARBA" id="ARBA00023263"/>
    </source>
</evidence>
<feature type="domain" description="Fimbrial-type adhesion" evidence="6">
    <location>
        <begin position="33"/>
        <end position="177"/>
    </location>
</feature>
<dbReference type="Gene3D" id="2.60.40.1090">
    <property type="entry name" value="Fimbrial-type adhesion domain"/>
    <property type="match status" value="1"/>
</dbReference>
<dbReference type="InterPro" id="IPR000259">
    <property type="entry name" value="Adhesion_dom_fimbrial"/>
</dbReference>
<dbReference type="NCBIfam" id="NF011756">
    <property type="entry name" value="PRK15209.1"/>
    <property type="match status" value="1"/>
</dbReference>
<dbReference type="GO" id="GO:0009289">
    <property type="term" value="C:pilus"/>
    <property type="evidence" value="ECO:0007669"/>
    <property type="project" value="UniProtKB-SubCell"/>
</dbReference>
<dbReference type="EMBL" id="MSJS02000099">
    <property type="protein sequence ID" value="OOO77052.1"/>
    <property type="molecule type" value="Genomic_DNA"/>
</dbReference>
<evidence type="ECO:0000259" key="6">
    <source>
        <dbReference type="Pfam" id="PF00419"/>
    </source>
</evidence>
<feature type="signal peptide" evidence="5">
    <location>
        <begin position="1"/>
        <end position="24"/>
    </location>
</feature>
<comment type="caution">
    <text evidence="7">The sequence shown here is derived from an EMBL/GenBank/DDBJ whole genome shotgun (WGS) entry which is preliminary data.</text>
</comment>
<comment type="subcellular location">
    <subcellularLocation>
        <location evidence="1">Fimbrium</location>
    </subcellularLocation>
</comment>
<gene>
    <name evidence="7" type="ORF">AJR17_021090</name>
</gene>
<dbReference type="PANTHER" id="PTHR33420">
    <property type="entry name" value="FIMBRIAL SUBUNIT ELFA-RELATED"/>
    <property type="match status" value="1"/>
</dbReference>
<dbReference type="Pfam" id="PF00419">
    <property type="entry name" value="Fimbrial"/>
    <property type="match status" value="1"/>
</dbReference>
<evidence type="ECO:0000256" key="1">
    <source>
        <dbReference type="ARBA" id="ARBA00004561"/>
    </source>
</evidence>